<dbReference type="PANTHER" id="PTHR43794">
    <property type="entry name" value="AMINOHYDROLASE SSNA-RELATED"/>
    <property type="match status" value="1"/>
</dbReference>
<dbReference type="GO" id="GO:0019239">
    <property type="term" value="F:deaminase activity"/>
    <property type="evidence" value="ECO:0007669"/>
    <property type="project" value="UniProtKB-ARBA"/>
</dbReference>
<evidence type="ECO:0000256" key="2">
    <source>
        <dbReference type="ARBA" id="ARBA00022801"/>
    </source>
</evidence>
<dbReference type="GO" id="GO:0016814">
    <property type="term" value="F:hydrolase activity, acting on carbon-nitrogen (but not peptide) bonds, in cyclic amidines"/>
    <property type="evidence" value="ECO:0007669"/>
    <property type="project" value="UniProtKB-ARBA"/>
</dbReference>
<protein>
    <submittedName>
        <fullName evidence="5">Amidohydrolase</fullName>
    </submittedName>
</protein>
<dbReference type="SUPFAM" id="SSF51556">
    <property type="entry name" value="Metallo-dependent hydrolases"/>
    <property type="match status" value="1"/>
</dbReference>
<dbReference type="Pfam" id="PF01979">
    <property type="entry name" value="Amidohydro_1"/>
    <property type="match status" value="1"/>
</dbReference>
<dbReference type="InterPro" id="IPR006680">
    <property type="entry name" value="Amidohydro-rel"/>
</dbReference>
<dbReference type="Proteomes" id="UP000594205">
    <property type="component" value="Chromosome"/>
</dbReference>
<name>A0A7M2SRU4_9ACTN</name>
<dbReference type="InterPro" id="IPR011059">
    <property type="entry name" value="Metal-dep_hydrolase_composite"/>
</dbReference>
<reference evidence="5 6" key="1">
    <citation type="submission" date="2020-10" db="EMBL/GenBank/DDBJ databases">
        <title>Streptomyces ferrugineus complate genome analysis.</title>
        <authorList>
            <person name="Anwar N."/>
        </authorList>
    </citation>
    <scope>NUCLEOTIDE SEQUENCE [LARGE SCALE GENOMIC DNA]</scope>
    <source>
        <strain evidence="5 6">CCTCC AA2014009</strain>
    </source>
</reference>
<dbReference type="FunFam" id="3.20.20.140:FF:000014">
    <property type="entry name" value="5-methylthioadenosine/S-adenosylhomocysteine deaminase"/>
    <property type="match status" value="1"/>
</dbReference>
<evidence type="ECO:0000313" key="5">
    <source>
        <dbReference type="EMBL" id="QOV39056.1"/>
    </source>
</evidence>
<keyword evidence="6" id="KW-1185">Reference proteome</keyword>
<dbReference type="AlphaFoldDB" id="A0A7M2SRU4"/>
<dbReference type="KEGG" id="sfeu:IM697_12105"/>
<dbReference type="InterPro" id="IPR050287">
    <property type="entry name" value="MTA/SAH_deaminase"/>
</dbReference>
<dbReference type="EMBL" id="CP063373">
    <property type="protein sequence ID" value="QOV39056.1"/>
    <property type="molecule type" value="Genomic_DNA"/>
</dbReference>
<sequence>MTPPPAAAADLVITGCTVLVHDDQERIGFQENAAIVVRGGVIESVTSADAVRGRAAVERVDAAGQVALPGLVNCHTHAPMVALRGAAEDLPTEEWFNDVVWPIESNLTEKDVALGARLACAEMIRGGVTCFADHYFSMDAVAAVVDECGMRAHLGEAFFSSQGPRGRERSLEFALRHRGGAGGRITTVLAPHAPYTVDDADLTATAELAHAHGLPVHLHASENRDQAEASLARHGVTPIEVLRRTGILDTDVLIAHGTGILDRDLPVLRDATGRVAVATAPRGYLKFAWPTTTPVRALRDLGIPVGLATDGAASNNSLDVWESMALTALVQKSTTGDPRRLTSRQALHHATLQSARAVGLGDGLGSLAPGRRADIILVDLTGPHTQPVHDLAATLVHSARSSDVRTTIVDGRVLMRDRELLTIDVPAVVREMGERMPALLDRSHGKRIQDYDT</sequence>
<organism evidence="5 6">
    <name type="scientific">Streptomyces ferrugineus</name>
    <dbReference type="NCBI Taxonomy" id="1413221"/>
    <lineage>
        <taxon>Bacteria</taxon>
        <taxon>Bacillati</taxon>
        <taxon>Actinomycetota</taxon>
        <taxon>Actinomycetes</taxon>
        <taxon>Kitasatosporales</taxon>
        <taxon>Streptomycetaceae</taxon>
        <taxon>Streptomyces</taxon>
    </lineage>
</organism>
<dbReference type="CDD" id="cd01298">
    <property type="entry name" value="ATZ_TRZ_like"/>
    <property type="match status" value="1"/>
</dbReference>
<gene>
    <name evidence="5" type="ORF">IM697_12105</name>
</gene>
<dbReference type="SUPFAM" id="SSF51338">
    <property type="entry name" value="Composite domain of metallo-dependent hydrolases"/>
    <property type="match status" value="1"/>
</dbReference>
<feature type="domain" description="Amidohydrolase-related" evidence="4">
    <location>
        <begin position="67"/>
        <end position="413"/>
    </location>
</feature>
<proteinExistence type="predicted"/>
<dbReference type="InterPro" id="IPR032466">
    <property type="entry name" value="Metal_Hydrolase"/>
</dbReference>
<dbReference type="GO" id="GO:0046872">
    <property type="term" value="F:metal ion binding"/>
    <property type="evidence" value="ECO:0007669"/>
    <property type="project" value="UniProtKB-KW"/>
</dbReference>
<accession>A0A7M2SRU4</accession>
<dbReference type="RefSeq" id="WP_194047429.1">
    <property type="nucleotide sequence ID" value="NZ_CP063373.1"/>
</dbReference>
<dbReference type="PANTHER" id="PTHR43794:SF11">
    <property type="entry name" value="AMIDOHYDROLASE-RELATED DOMAIN-CONTAINING PROTEIN"/>
    <property type="match status" value="1"/>
</dbReference>
<evidence type="ECO:0000256" key="3">
    <source>
        <dbReference type="ARBA" id="ARBA00022833"/>
    </source>
</evidence>
<dbReference type="Gene3D" id="3.20.20.140">
    <property type="entry name" value="Metal-dependent hydrolases"/>
    <property type="match status" value="1"/>
</dbReference>
<keyword evidence="3" id="KW-0862">Zinc</keyword>
<evidence type="ECO:0000313" key="6">
    <source>
        <dbReference type="Proteomes" id="UP000594205"/>
    </source>
</evidence>
<keyword evidence="2 5" id="KW-0378">Hydrolase</keyword>
<keyword evidence="1" id="KW-0479">Metal-binding</keyword>
<evidence type="ECO:0000259" key="4">
    <source>
        <dbReference type="Pfam" id="PF01979"/>
    </source>
</evidence>
<evidence type="ECO:0000256" key="1">
    <source>
        <dbReference type="ARBA" id="ARBA00022723"/>
    </source>
</evidence>
<dbReference type="Gene3D" id="2.30.40.10">
    <property type="entry name" value="Urease, subunit C, domain 1"/>
    <property type="match status" value="1"/>
</dbReference>